<comment type="caution">
    <text evidence="3">The sequence shown here is derived from an EMBL/GenBank/DDBJ whole genome shotgun (WGS) entry which is preliminary data.</text>
</comment>
<keyword evidence="2" id="KW-0812">Transmembrane</keyword>
<organism evidence="3 4">
    <name type="scientific">Chlamydomonas incerta</name>
    <dbReference type="NCBI Taxonomy" id="51695"/>
    <lineage>
        <taxon>Eukaryota</taxon>
        <taxon>Viridiplantae</taxon>
        <taxon>Chlorophyta</taxon>
        <taxon>core chlorophytes</taxon>
        <taxon>Chlorophyceae</taxon>
        <taxon>CS clade</taxon>
        <taxon>Chlamydomonadales</taxon>
        <taxon>Chlamydomonadaceae</taxon>
        <taxon>Chlamydomonas</taxon>
    </lineage>
</organism>
<evidence type="ECO:0000313" key="4">
    <source>
        <dbReference type="Proteomes" id="UP000650467"/>
    </source>
</evidence>
<evidence type="ECO:0000256" key="1">
    <source>
        <dbReference type="SAM" id="MobiDB-lite"/>
    </source>
</evidence>
<name>A0A836B0Y5_CHLIN</name>
<protein>
    <submittedName>
        <fullName evidence="3">Uncharacterized protein</fullName>
    </submittedName>
</protein>
<dbReference type="Proteomes" id="UP000650467">
    <property type="component" value="Unassembled WGS sequence"/>
</dbReference>
<reference evidence="3" key="1">
    <citation type="journal article" date="2020" name="bioRxiv">
        <title>Comparative genomics of Chlamydomonas.</title>
        <authorList>
            <person name="Craig R.J."/>
            <person name="Hasan A.R."/>
            <person name="Ness R.W."/>
            <person name="Keightley P.D."/>
        </authorList>
    </citation>
    <scope>NUCLEOTIDE SEQUENCE</scope>
    <source>
        <strain evidence="3">SAG 7.73</strain>
    </source>
</reference>
<dbReference type="AlphaFoldDB" id="A0A836B0Y5"/>
<sequence length="329" mass="34464">MVHVPFFGIDLPEPRLAALMPDAVYALVQGTHKLGEYAHDLVSPPTPEELRKLEQQVDATIPREFDRVRKRYADGKIANDEQLSSELEDASFDWYRRQLRTSAVGATDEEMEDVAVRRLRLAPPALQDSLQERALAAAVAAAGGVDLAAEVADAAALAALAEQEAETRRLLAARQARLADLRKQLRPAHRQVIGTITNASAGMLVGVLVVKSVLTLLRPLFRKKRPAGAKPAAGAAARRQGSVQGSAAQLQALAGGAAPSQRQQQQQSSAAAAAIAAAQQAAMRPQAGAAAASGKAAAASGKAAASKEQPKAGAPADAAAKKTRAVKKR</sequence>
<proteinExistence type="predicted"/>
<keyword evidence="2" id="KW-1133">Transmembrane helix</keyword>
<dbReference type="OrthoDB" id="538984at2759"/>
<keyword evidence="4" id="KW-1185">Reference proteome</keyword>
<feature type="transmembrane region" description="Helical" evidence="2">
    <location>
        <begin position="192"/>
        <end position="217"/>
    </location>
</feature>
<dbReference type="EMBL" id="JAEHOC010000002">
    <property type="protein sequence ID" value="KAG2444530.1"/>
    <property type="molecule type" value="Genomic_DNA"/>
</dbReference>
<gene>
    <name evidence="3" type="ORF">HXX76_001276</name>
</gene>
<feature type="region of interest" description="Disordered" evidence="1">
    <location>
        <begin position="254"/>
        <end position="329"/>
    </location>
</feature>
<evidence type="ECO:0000313" key="3">
    <source>
        <dbReference type="EMBL" id="KAG2444530.1"/>
    </source>
</evidence>
<accession>A0A836B0Y5</accession>
<evidence type="ECO:0000256" key="2">
    <source>
        <dbReference type="SAM" id="Phobius"/>
    </source>
</evidence>
<keyword evidence="2" id="KW-0472">Membrane</keyword>
<feature type="compositionally biased region" description="Low complexity" evidence="1">
    <location>
        <begin position="254"/>
        <end position="318"/>
    </location>
</feature>